<evidence type="ECO:0000313" key="2">
    <source>
        <dbReference type="EMBL" id="BAS82609.1"/>
    </source>
</evidence>
<sequence length="145" mass="14951">MSSSTTFRPTMSQSASRCPATASLMSSFCFRRTVSAARSATFSGAGRLSPAPPPLIPDDGDAASRGTSSLMAATTTFLLPCRSPGSSGANRSSPHPRRGAGGVTVAAAAARVRPVNSMHEDEEDSDAFLAALRISRRFGLCALTV</sequence>
<name>A0A0N7KGP7_ORYSJ</name>
<reference evidence="2 3" key="2">
    <citation type="journal article" date="2013" name="Plant Cell Physiol.">
        <title>Rice Annotation Project Database (RAP-DB): an integrative and interactive database for rice genomics.</title>
        <authorList>
            <person name="Sakai H."/>
            <person name="Lee S.S."/>
            <person name="Tanaka T."/>
            <person name="Numa H."/>
            <person name="Kim J."/>
            <person name="Kawahara Y."/>
            <person name="Wakimoto H."/>
            <person name="Yang C.C."/>
            <person name="Iwamoto M."/>
            <person name="Abe T."/>
            <person name="Yamada Y."/>
            <person name="Muto A."/>
            <person name="Inokuchi H."/>
            <person name="Ikemura T."/>
            <person name="Matsumoto T."/>
            <person name="Sasaki T."/>
            <person name="Itoh T."/>
        </authorList>
    </citation>
    <scope>NUCLEOTIDE SEQUENCE [LARGE SCALE GENOMIC DNA]</scope>
    <source>
        <strain evidence="3">cv. Nipponbare</strain>
    </source>
</reference>
<evidence type="ECO:0000313" key="3">
    <source>
        <dbReference type="Proteomes" id="UP000059680"/>
    </source>
</evidence>
<dbReference type="InParanoid" id="A0A0N7KGP7"/>
<proteinExistence type="predicted"/>
<reference evidence="2 3" key="3">
    <citation type="journal article" date="2013" name="Rice">
        <title>Improvement of the Oryza sativa Nipponbare reference genome using next generation sequence and optical map data.</title>
        <authorList>
            <person name="Kawahara Y."/>
            <person name="de la Bastide M."/>
            <person name="Hamilton J.P."/>
            <person name="Kanamori H."/>
            <person name="McCombie W.R."/>
            <person name="Ouyang S."/>
            <person name="Schwartz D.C."/>
            <person name="Tanaka T."/>
            <person name="Wu J."/>
            <person name="Zhou S."/>
            <person name="Childs K.L."/>
            <person name="Davidson R.M."/>
            <person name="Lin H."/>
            <person name="Quesada-Ocampo L."/>
            <person name="Vaillancourt B."/>
            <person name="Sakai H."/>
            <person name="Lee S.S."/>
            <person name="Kim J."/>
            <person name="Numa H."/>
            <person name="Itoh T."/>
            <person name="Buell C.R."/>
            <person name="Matsumoto T."/>
        </authorList>
    </citation>
    <scope>NUCLEOTIDE SEQUENCE [LARGE SCALE GENOMIC DNA]</scope>
    <source>
        <strain evidence="3">cv. Nipponbare</strain>
    </source>
</reference>
<reference evidence="3" key="1">
    <citation type="journal article" date="2005" name="Nature">
        <title>The map-based sequence of the rice genome.</title>
        <authorList>
            <consortium name="International rice genome sequencing project (IRGSP)"/>
            <person name="Matsumoto T."/>
            <person name="Wu J."/>
            <person name="Kanamori H."/>
            <person name="Katayose Y."/>
            <person name="Fujisawa M."/>
            <person name="Namiki N."/>
            <person name="Mizuno H."/>
            <person name="Yamamoto K."/>
            <person name="Antonio B.A."/>
            <person name="Baba T."/>
            <person name="Sakata K."/>
            <person name="Nagamura Y."/>
            <person name="Aoki H."/>
            <person name="Arikawa K."/>
            <person name="Arita K."/>
            <person name="Bito T."/>
            <person name="Chiden Y."/>
            <person name="Fujitsuka N."/>
            <person name="Fukunaka R."/>
            <person name="Hamada M."/>
            <person name="Harada C."/>
            <person name="Hayashi A."/>
            <person name="Hijishita S."/>
            <person name="Honda M."/>
            <person name="Hosokawa S."/>
            <person name="Ichikawa Y."/>
            <person name="Idonuma A."/>
            <person name="Iijima M."/>
            <person name="Ikeda M."/>
            <person name="Ikeno M."/>
            <person name="Ito K."/>
            <person name="Ito S."/>
            <person name="Ito T."/>
            <person name="Ito Y."/>
            <person name="Ito Y."/>
            <person name="Iwabuchi A."/>
            <person name="Kamiya K."/>
            <person name="Karasawa W."/>
            <person name="Kurita K."/>
            <person name="Katagiri S."/>
            <person name="Kikuta A."/>
            <person name="Kobayashi H."/>
            <person name="Kobayashi N."/>
            <person name="Machita K."/>
            <person name="Maehara T."/>
            <person name="Masukawa M."/>
            <person name="Mizubayashi T."/>
            <person name="Mukai Y."/>
            <person name="Nagasaki H."/>
            <person name="Nagata Y."/>
            <person name="Naito S."/>
            <person name="Nakashima M."/>
            <person name="Nakama Y."/>
            <person name="Nakamichi Y."/>
            <person name="Nakamura M."/>
            <person name="Meguro A."/>
            <person name="Negishi M."/>
            <person name="Ohta I."/>
            <person name="Ohta T."/>
            <person name="Okamoto M."/>
            <person name="Ono N."/>
            <person name="Saji S."/>
            <person name="Sakaguchi M."/>
            <person name="Sakai K."/>
            <person name="Shibata M."/>
            <person name="Shimokawa T."/>
            <person name="Song J."/>
            <person name="Takazaki Y."/>
            <person name="Terasawa K."/>
            <person name="Tsugane M."/>
            <person name="Tsuji K."/>
            <person name="Ueda S."/>
            <person name="Waki K."/>
            <person name="Yamagata H."/>
            <person name="Yamamoto M."/>
            <person name="Yamamoto S."/>
            <person name="Yamane H."/>
            <person name="Yoshiki S."/>
            <person name="Yoshihara R."/>
            <person name="Yukawa K."/>
            <person name="Zhong H."/>
            <person name="Yano M."/>
            <person name="Yuan Q."/>
            <person name="Ouyang S."/>
            <person name="Liu J."/>
            <person name="Jones K.M."/>
            <person name="Gansberger K."/>
            <person name="Moffat K."/>
            <person name="Hill J."/>
            <person name="Bera J."/>
            <person name="Fadrosh D."/>
            <person name="Jin S."/>
            <person name="Johri S."/>
            <person name="Kim M."/>
            <person name="Overton L."/>
            <person name="Reardon M."/>
            <person name="Tsitrin T."/>
            <person name="Vuong H."/>
            <person name="Weaver B."/>
            <person name="Ciecko A."/>
            <person name="Tallon L."/>
            <person name="Jackson J."/>
            <person name="Pai G."/>
            <person name="Aken S.V."/>
            <person name="Utterback T."/>
            <person name="Reidmuller S."/>
            <person name="Feldblyum T."/>
            <person name="Hsiao J."/>
            <person name="Zismann V."/>
            <person name="Iobst S."/>
            <person name="de Vazeille A.R."/>
            <person name="Buell C.R."/>
            <person name="Ying K."/>
            <person name="Li Y."/>
            <person name="Lu T."/>
            <person name="Huang Y."/>
            <person name="Zhao Q."/>
            <person name="Feng Q."/>
            <person name="Zhang L."/>
            <person name="Zhu J."/>
            <person name="Weng Q."/>
            <person name="Mu J."/>
            <person name="Lu Y."/>
            <person name="Fan D."/>
            <person name="Liu Y."/>
            <person name="Guan J."/>
            <person name="Zhang Y."/>
            <person name="Yu S."/>
            <person name="Liu X."/>
            <person name="Zhang Y."/>
            <person name="Hong G."/>
            <person name="Han B."/>
            <person name="Choisne N."/>
            <person name="Demange N."/>
            <person name="Orjeda G."/>
            <person name="Samain S."/>
            <person name="Cattolico L."/>
            <person name="Pelletier E."/>
            <person name="Couloux A."/>
            <person name="Segurens B."/>
            <person name="Wincker P."/>
            <person name="D'Hont A."/>
            <person name="Scarpelli C."/>
            <person name="Weissenbach J."/>
            <person name="Salanoubat M."/>
            <person name="Quetier F."/>
            <person name="Yu Y."/>
            <person name="Kim H.R."/>
            <person name="Rambo T."/>
            <person name="Currie J."/>
            <person name="Collura K."/>
            <person name="Luo M."/>
            <person name="Yang T."/>
            <person name="Ammiraju J.S.S."/>
            <person name="Engler F."/>
            <person name="Soderlund C."/>
            <person name="Wing R.A."/>
            <person name="Palmer L.E."/>
            <person name="de la Bastide M."/>
            <person name="Spiegel L."/>
            <person name="Nascimento L."/>
            <person name="Zutavern T."/>
            <person name="O'Shaughnessy A."/>
            <person name="Dike S."/>
            <person name="Dedhia N."/>
            <person name="Preston R."/>
            <person name="Balija V."/>
            <person name="McCombie W.R."/>
            <person name="Chow T."/>
            <person name="Chen H."/>
            <person name="Chung M."/>
            <person name="Chen C."/>
            <person name="Shaw J."/>
            <person name="Wu H."/>
            <person name="Hsiao K."/>
            <person name="Chao Y."/>
            <person name="Chu M."/>
            <person name="Cheng C."/>
            <person name="Hour A."/>
            <person name="Lee P."/>
            <person name="Lin S."/>
            <person name="Lin Y."/>
            <person name="Liou J."/>
            <person name="Liu S."/>
            <person name="Hsing Y."/>
            <person name="Raghuvanshi S."/>
            <person name="Mohanty A."/>
            <person name="Bharti A.K."/>
            <person name="Gaur A."/>
            <person name="Gupta V."/>
            <person name="Kumar D."/>
            <person name="Ravi V."/>
            <person name="Vij S."/>
            <person name="Kapur A."/>
            <person name="Khurana P."/>
            <person name="Khurana P."/>
            <person name="Khurana J.P."/>
            <person name="Tyagi A.K."/>
            <person name="Gaikwad K."/>
            <person name="Singh A."/>
            <person name="Dalal V."/>
            <person name="Srivastava S."/>
            <person name="Dixit A."/>
            <person name="Pal A.K."/>
            <person name="Ghazi I.A."/>
            <person name="Yadav M."/>
            <person name="Pandit A."/>
            <person name="Bhargava A."/>
            <person name="Sureshbabu K."/>
            <person name="Batra K."/>
            <person name="Sharma T.R."/>
            <person name="Mohapatra T."/>
            <person name="Singh N.K."/>
            <person name="Messing J."/>
            <person name="Nelson A.B."/>
            <person name="Fuks G."/>
            <person name="Kavchok S."/>
            <person name="Keizer G."/>
            <person name="Linton E."/>
            <person name="Llaca V."/>
            <person name="Song R."/>
            <person name="Tanyolac B."/>
            <person name="Young S."/>
            <person name="Ho-Il K."/>
            <person name="Hahn J.H."/>
            <person name="Sangsakoo G."/>
            <person name="Vanavichit A."/>
            <person name="de Mattos Luiz.A.T."/>
            <person name="Zimmer P.D."/>
            <person name="Malone G."/>
            <person name="Dellagostin O."/>
            <person name="de Oliveira A.C."/>
            <person name="Bevan M."/>
            <person name="Bancroft I."/>
            <person name="Minx P."/>
            <person name="Cordum H."/>
            <person name="Wilson R."/>
            <person name="Cheng Z."/>
            <person name="Jin W."/>
            <person name="Jiang J."/>
            <person name="Leong S.A."/>
            <person name="Iwama H."/>
            <person name="Gojobori T."/>
            <person name="Itoh T."/>
            <person name="Niimura Y."/>
            <person name="Fujii Y."/>
            <person name="Habara T."/>
            <person name="Sakai H."/>
            <person name="Sato Y."/>
            <person name="Wilson G."/>
            <person name="Kumar K."/>
            <person name="McCouch S."/>
            <person name="Juretic N."/>
            <person name="Hoen D."/>
            <person name="Wright S."/>
            <person name="Bruskiewich R."/>
            <person name="Bureau T."/>
            <person name="Miyao A."/>
            <person name="Hirochika H."/>
            <person name="Nishikawa T."/>
            <person name="Kadowaki K."/>
            <person name="Sugiura M."/>
            <person name="Burr B."/>
            <person name="Sasaki T."/>
        </authorList>
    </citation>
    <scope>NUCLEOTIDE SEQUENCE [LARGE SCALE GENOMIC DNA]</scope>
    <source>
        <strain evidence="3">cv. Nipponbare</strain>
    </source>
</reference>
<protein>
    <submittedName>
        <fullName evidence="2">Os03g0179750 protein</fullName>
    </submittedName>
</protein>
<gene>
    <name evidence="2" type="ordered locus">Os03g0179750</name>
    <name evidence="2" type="ORF">OSNPB_030179750</name>
</gene>
<dbReference type="Proteomes" id="UP000059680">
    <property type="component" value="Chromosome 3"/>
</dbReference>
<feature type="compositionally biased region" description="Polar residues" evidence="1">
    <location>
        <begin position="84"/>
        <end position="93"/>
    </location>
</feature>
<feature type="region of interest" description="Disordered" evidence="1">
    <location>
        <begin position="41"/>
        <end position="66"/>
    </location>
</feature>
<evidence type="ECO:0000256" key="1">
    <source>
        <dbReference type="SAM" id="MobiDB-lite"/>
    </source>
</evidence>
<dbReference type="PaxDb" id="39947-A0A0N7KGP7"/>
<keyword evidence="3" id="KW-1185">Reference proteome</keyword>
<dbReference type="Gramene" id="Os03t0179750-01">
    <property type="protein sequence ID" value="Os03t0179750-01"/>
    <property type="gene ID" value="Os03g0179750"/>
</dbReference>
<dbReference type="EMBL" id="AP014959">
    <property type="protein sequence ID" value="BAS82609.1"/>
    <property type="molecule type" value="Genomic_DNA"/>
</dbReference>
<feature type="region of interest" description="Disordered" evidence="1">
    <location>
        <begin position="81"/>
        <end position="103"/>
    </location>
</feature>
<organism evidence="2 3">
    <name type="scientific">Oryza sativa subsp. japonica</name>
    <name type="common">Rice</name>
    <dbReference type="NCBI Taxonomy" id="39947"/>
    <lineage>
        <taxon>Eukaryota</taxon>
        <taxon>Viridiplantae</taxon>
        <taxon>Streptophyta</taxon>
        <taxon>Embryophyta</taxon>
        <taxon>Tracheophyta</taxon>
        <taxon>Spermatophyta</taxon>
        <taxon>Magnoliopsida</taxon>
        <taxon>Liliopsida</taxon>
        <taxon>Poales</taxon>
        <taxon>Poaceae</taxon>
        <taxon>BOP clade</taxon>
        <taxon>Oryzoideae</taxon>
        <taxon>Oryzeae</taxon>
        <taxon>Oryzinae</taxon>
        <taxon>Oryza</taxon>
        <taxon>Oryza sativa</taxon>
    </lineage>
</organism>
<dbReference type="AlphaFoldDB" id="A0A0N7KGP7"/>
<accession>A0A0N7KGP7</accession>